<accession>A0AAU7QDZ6</accession>
<dbReference type="EMBL" id="CP157947">
    <property type="protein sequence ID" value="XBS71147.1"/>
    <property type="molecule type" value="Genomic_DNA"/>
</dbReference>
<proteinExistence type="predicted"/>
<reference evidence="1" key="1">
    <citation type="submission" date="2024-06" db="EMBL/GenBank/DDBJ databases">
        <authorList>
            <person name="Coelho C."/>
            <person name="Bento M."/>
            <person name="Garcia E."/>
            <person name="Camelo A."/>
            <person name="Brandao I."/>
            <person name="Espirito Santo C."/>
            <person name="Trovao J."/>
            <person name="Verissimo A."/>
            <person name="Costa J."/>
            <person name="Tiago I."/>
        </authorList>
    </citation>
    <scope>NUCLEOTIDE SEQUENCE</scope>
    <source>
        <strain evidence="1">KWT182</strain>
    </source>
</reference>
<evidence type="ECO:0000313" key="1">
    <source>
        <dbReference type="EMBL" id="XBS71147.1"/>
    </source>
</evidence>
<protein>
    <submittedName>
        <fullName evidence="1">Uncharacterized protein</fullName>
    </submittedName>
</protein>
<dbReference type="AlphaFoldDB" id="A0AAU7QDZ6"/>
<gene>
    <name evidence="1" type="ORF">ABK905_09345</name>
</gene>
<name>A0AAU7QDZ6_9GAMM</name>
<sequence>MTTKEFHKFIFEQTTLILAASITSSKRATDDKRSASQVIDREFTEIFQSLSAKASNIGLDRD</sequence>
<organism evidence="1">
    <name type="scientific">Acerihabitans sp. KWT182</name>
    <dbReference type="NCBI Taxonomy" id="3157919"/>
    <lineage>
        <taxon>Bacteria</taxon>
        <taxon>Pseudomonadati</taxon>
        <taxon>Pseudomonadota</taxon>
        <taxon>Gammaproteobacteria</taxon>
        <taxon>Enterobacterales</taxon>
        <taxon>Pectobacteriaceae</taxon>
        <taxon>Acerihabitans</taxon>
    </lineage>
</organism>